<dbReference type="AlphaFoldDB" id="A0A1M5RS88"/>
<sequence>MINLWKKEDLNLLSEYPKEVVENVGNVINVLNESYGDNRKSTYYGGYVFVIEDIEELEYFKSNILKGLVAEFSDVIYENEVNTYNSTLYLLYSDYSITVIYKNEEIKYLLK</sequence>
<dbReference type="STRING" id="1121321.SAMN04488530_1333"/>
<evidence type="ECO:0000313" key="1">
    <source>
        <dbReference type="EMBL" id="SHH29202.1"/>
    </source>
</evidence>
<gene>
    <name evidence="1" type="ORF">SAMN04488530_1333</name>
</gene>
<proteinExistence type="predicted"/>
<name>A0A1M5RS88_9FIRM</name>
<keyword evidence="2" id="KW-1185">Reference proteome</keyword>
<dbReference type="Proteomes" id="UP000243255">
    <property type="component" value="Unassembled WGS sequence"/>
</dbReference>
<dbReference type="OrthoDB" id="1915392at2"/>
<reference evidence="1" key="1">
    <citation type="submission" date="2016-11" db="EMBL/GenBank/DDBJ databases">
        <authorList>
            <person name="Jaros S."/>
            <person name="Januszkiewicz K."/>
            <person name="Wedrychowicz H."/>
        </authorList>
    </citation>
    <scope>NUCLEOTIDE SEQUENCE [LARGE SCALE GENOMIC DNA]</scope>
    <source>
        <strain evidence="1">DSM 2635</strain>
    </source>
</reference>
<organism evidence="1 2">
    <name type="scientific">Asaccharospora irregularis DSM 2635</name>
    <dbReference type="NCBI Taxonomy" id="1121321"/>
    <lineage>
        <taxon>Bacteria</taxon>
        <taxon>Bacillati</taxon>
        <taxon>Bacillota</taxon>
        <taxon>Clostridia</taxon>
        <taxon>Peptostreptococcales</taxon>
        <taxon>Peptostreptococcaceae</taxon>
        <taxon>Asaccharospora</taxon>
    </lineage>
</organism>
<accession>A0A1M5RS88</accession>
<dbReference type="RefSeq" id="WP_073127105.1">
    <property type="nucleotide sequence ID" value="NZ_BAABCH010000084.1"/>
</dbReference>
<evidence type="ECO:0000313" key="2">
    <source>
        <dbReference type="Proteomes" id="UP000243255"/>
    </source>
</evidence>
<protein>
    <submittedName>
        <fullName evidence="1">Uncharacterized protein</fullName>
    </submittedName>
</protein>
<dbReference type="EMBL" id="FQWX01000033">
    <property type="protein sequence ID" value="SHH29202.1"/>
    <property type="molecule type" value="Genomic_DNA"/>
</dbReference>